<accession>A0A286UCK9</accession>
<dbReference type="GO" id="GO:0005737">
    <property type="term" value="C:cytoplasm"/>
    <property type="evidence" value="ECO:0007669"/>
    <property type="project" value="TreeGrafter"/>
</dbReference>
<dbReference type="InterPro" id="IPR029021">
    <property type="entry name" value="Prot-tyrosine_phosphatase-like"/>
</dbReference>
<dbReference type="Gene3D" id="3.90.190.10">
    <property type="entry name" value="Protein tyrosine phosphatase superfamily"/>
    <property type="match status" value="1"/>
</dbReference>
<dbReference type="AlphaFoldDB" id="A0A286UCK9"/>
<dbReference type="InParanoid" id="A0A286UCK9"/>
<protein>
    <submittedName>
        <fullName evidence="2">Phosphatases II</fullName>
    </submittedName>
</protein>
<evidence type="ECO:0000256" key="1">
    <source>
        <dbReference type="SAM" id="MobiDB-lite"/>
    </source>
</evidence>
<dbReference type="OrthoDB" id="2017893at2759"/>
<dbReference type="SUPFAM" id="SSF52799">
    <property type="entry name" value="(Phosphotyrosine protein) phosphatases II"/>
    <property type="match status" value="1"/>
</dbReference>
<evidence type="ECO:0000313" key="3">
    <source>
        <dbReference type="Proteomes" id="UP000217199"/>
    </source>
</evidence>
<dbReference type="GO" id="GO:1990444">
    <property type="term" value="F:F-box domain binding"/>
    <property type="evidence" value="ECO:0007669"/>
    <property type="project" value="TreeGrafter"/>
</dbReference>
<dbReference type="InterPro" id="IPR052449">
    <property type="entry name" value="STYX-Interacting_Phosphatase"/>
</dbReference>
<dbReference type="GO" id="GO:0070372">
    <property type="term" value="P:regulation of ERK1 and ERK2 cascade"/>
    <property type="evidence" value="ECO:0007669"/>
    <property type="project" value="TreeGrafter"/>
</dbReference>
<organism evidence="2 3">
    <name type="scientific">Pyrrhoderma noxium</name>
    <dbReference type="NCBI Taxonomy" id="2282107"/>
    <lineage>
        <taxon>Eukaryota</taxon>
        <taxon>Fungi</taxon>
        <taxon>Dikarya</taxon>
        <taxon>Basidiomycota</taxon>
        <taxon>Agaricomycotina</taxon>
        <taxon>Agaricomycetes</taxon>
        <taxon>Hymenochaetales</taxon>
        <taxon>Hymenochaetaceae</taxon>
        <taxon>Pyrrhoderma</taxon>
    </lineage>
</organism>
<proteinExistence type="predicted"/>
<dbReference type="EMBL" id="NBII01000007">
    <property type="protein sequence ID" value="PAV17288.1"/>
    <property type="molecule type" value="Genomic_DNA"/>
</dbReference>
<name>A0A286UCK9_9AGAM</name>
<feature type="compositionally biased region" description="Acidic residues" evidence="1">
    <location>
        <begin position="97"/>
        <end position="106"/>
    </location>
</feature>
<dbReference type="PANTHER" id="PTHR46588">
    <property type="entry name" value="SERINE/THREONINE/TYROSINE-INTERACTING PROTEIN"/>
    <property type="match status" value="1"/>
</dbReference>
<comment type="caution">
    <text evidence="2">The sequence shown here is derived from an EMBL/GenBank/DDBJ whole genome shotgun (WGS) entry which is preliminary data.</text>
</comment>
<feature type="region of interest" description="Disordered" evidence="1">
    <location>
        <begin position="43"/>
        <end position="106"/>
    </location>
</feature>
<dbReference type="PANTHER" id="PTHR46588:SF1">
    <property type="entry name" value="SERINE_THREONINE_TYROSINE-INTERACTING PROTEIN"/>
    <property type="match status" value="1"/>
</dbReference>
<keyword evidence="3" id="KW-1185">Reference proteome</keyword>
<gene>
    <name evidence="2" type="ORF">PNOK_0735200</name>
</gene>
<dbReference type="GO" id="GO:0005654">
    <property type="term" value="C:nucleoplasm"/>
    <property type="evidence" value="ECO:0007669"/>
    <property type="project" value="TreeGrafter"/>
</dbReference>
<reference evidence="2 3" key="1">
    <citation type="journal article" date="2017" name="Mol. Ecol.">
        <title>Comparative and population genomic landscape of Phellinus noxius: A hypervariable fungus causing root rot in trees.</title>
        <authorList>
            <person name="Chung C.L."/>
            <person name="Lee T.J."/>
            <person name="Akiba M."/>
            <person name="Lee H.H."/>
            <person name="Kuo T.H."/>
            <person name="Liu D."/>
            <person name="Ke H.M."/>
            <person name="Yokoi T."/>
            <person name="Roa M.B."/>
            <person name="Lu M.J."/>
            <person name="Chang Y.Y."/>
            <person name="Ann P.J."/>
            <person name="Tsai J.N."/>
            <person name="Chen C.Y."/>
            <person name="Tzean S.S."/>
            <person name="Ota Y."/>
            <person name="Hattori T."/>
            <person name="Sahashi N."/>
            <person name="Liou R.F."/>
            <person name="Kikuchi T."/>
            <person name="Tsai I.J."/>
        </authorList>
    </citation>
    <scope>NUCLEOTIDE SEQUENCE [LARGE SCALE GENOMIC DNA]</scope>
    <source>
        <strain evidence="2 3">FFPRI411160</strain>
    </source>
</reference>
<dbReference type="Proteomes" id="UP000217199">
    <property type="component" value="Unassembled WGS sequence"/>
</dbReference>
<dbReference type="STRING" id="2282107.A0A286UCK9"/>
<dbReference type="GO" id="GO:0062026">
    <property type="term" value="P:negative regulation of SCF-dependent proteasomal ubiquitin-dependent catabolic process"/>
    <property type="evidence" value="ECO:0007669"/>
    <property type="project" value="TreeGrafter"/>
</dbReference>
<sequence length="106" mass="12243">MHWEDALHMVQNRRYCISPNGGFLTQIKEYESIYKANVTVSANPGRVISVPRRKRDDEEANEEEDSRREAHRRPIRPLKGAHDTPAPTEPVTYMADTDYDPDAMET</sequence>
<evidence type="ECO:0000313" key="2">
    <source>
        <dbReference type="EMBL" id="PAV17288.1"/>
    </source>
</evidence>